<dbReference type="NCBIfam" id="NF037970">
    <property type="entry name" value="vanZ_1"/>
    <property type="match status" value="1"/>
</dbReference>
<organism evidence="3 4">
    <name type="scientific">Candidatus Defluviibacterium haderslevense</name>
    <dbReference type="NCBI Taxonomy" id="2981993"/>
    <lineage>
        <taxon>Bacteria</taxon>
        <taxon>Pseudomonadati</taxon>
        <taxon>Bacteroidota</taxon>
        <taxon>Saprospiria</taxon>
        <taxon>Saprospirales</taxon>
        <taxon>Saprospiraceae</taxon>
        <taxon>Candidatus Defluviibacterium</taxon>
    </lineage>
</organism>
<proteinExistence type="predicted"/>
<keyword evidence="1" id="KW-0812">Transmembrane</keyword>
<evidence type="ECO:0000313" key="4">
    <source>
        <dbReference type="Proteomes" id="UP000808349"/>
    </source>
</evidence>
<dbReference type="InterPro" id="IPR006976">
    <property type="entry name" value="VanZ-like"/>
</dbReference>
<keyword evidence="1" id="KW-0472">Membrane</keyword>
<dbReference type="EMBL" id="JADKFW010000010">
    <property type="protein sequence ID" value="MBK9718552.1"/>
    <property type="molecule type" value="Genomic_DNA"/>
</dbReference>
<evidence type="ECO:0000259" key="2">
    <source>
        <dbReference type="Pfam" id="PF04892"/>
    </source>
</evidence>
<feature type="transmembrane region" description="Helical" evidence="1">
    <location>
        <begin position="93"/>
        <end position="109"/>
    </location>
</feature>
<gene>
    <name evidence="3" type="primary">vanZ</name>
    <name evidence="3" type="ORF">IPO85_13775</name>
</gene>
<sequence>MIAWSIVFCILILSLLPGNRMPKLNYLDLLSIDKLGHALFYGSACFFFFKGTKSTTKMNTFIIFGGLFMLGFCLEILQAFLASGRTFDYLDQLANTIGITLGLMFFLKFNRPSNTNDSTNIN</sequence>
<keyword evidence="1" id="KW-1133">Transmembrane helix</keyword>
<dbReference type="Proteomes" id="UP000808349">
    <property type="component" value="Unassembled WGS sequence"/>
</dbReference>
<name>A0A9D7SBE3_9BACT</name>
<dbReference type="PANTHER" id="PTHR28008">
    <property type="entry name" value="DOMAIN PROTEIN, PUTATIVE (AFU_ORTHOLOGUE AFUA_3G10980)-RELATED"/>
    <property type="match status" value="1"/>
</dbReference>
<protein>
    <submittedName>
        <fullName evidence="3">VanZ family protein</fullName>
    </submittedName>
</protein>
<dbReference type="PANTHER" id="PTHR28008:SF1">
    <property type="entry name" value="DOMAIN PROTEIN, PUTATIVE (AFU_ORTHOLOGUE AFUA_3G10980)-RELATED"/>
    <property type="match status" value="1"/>
</dbReference>
<accession>A0A9D7SBE3</accession>
<feature type="transmembrane region" description="Helical" evidence="1">
    <location>
        <begin position="61"/>
        <end position="81"/>
    </location>
</feature>
<feature type="domain" description="VanZ-like" evidence="2">
    <location>
        <begin position="29"/>
        <end position="107"/>
    </location>
</feature>
<dbReference type="AlphaFoldDB" id="A0A9D7SBE3"/>
<evidence type="ECO:0000313" key="3">
    <source>
        <dbReference type="EMBL" id="MBK9718552.1"/>
    </source>
</evidence>
<reference evidence="3 4" key="1">
    <citation type="submission" date="2020-10" db="EMBL/GenBank/DDBJ databases">
        <title>Connecting structure to function with the recovery of over 1000 high-quality activated sludge metagenome-assembled genomes encoding full-length rRNA genes using long-read sequencing.</title>
        <authorList>
            <person name="Singleton C.M."/>
            <person name="Petriglieri F."/>
            <person name="Kristensen J.M."/>
            <person name="Kirkegaard R.H."/>
            <person name="Michaelsen T.Y."/>
            <person name="Andersen M.H."/>
            <person name="Karst S.M."/>
            <person name="Dueholm M.S."/>
            <person name="Nielsen P.H."/>
            <person name="Albertsen M."/>
        </authorList>
    </citation>
    <scope>NUCLEOTIDE SEQUENCE [LARGE SCALE GENOMIC DNA]</scope>
    <source>
        <strain evidence="3">Ribe_18-Q3-R11-54_BAT3C.373</strain>
    </source>
</reference>
<evidence type="ECO:0000256" key="1">
    <source>
        <dbReference type="SAM" id="Phobius"/>
    </source>
</evidence>
<feature type="transmembrane region" description="Helical" evidence="1">
    <location>
        <begin position="30"/>
        <end position="49"/>
    </location>
</feature>
<dbReference type="Pfam" id="PF04892">
    <property type="entry name" value="VanZ"/>
    <property type="match status" value="1"/>
</dbReference>
<comment type="caution">
    <text evidence="3">The sequence shown here is derived from an EMBL/GenBank/DDBJ whole genome shotgun (WGS) entry which is preliminary data.</text>
</comment>